<evidence type="ECO:0000313" key="1">
    <source>
        <dbReference type="EMBL" id="RNA22913.1"/>
    </source>
</evidence>
<name>A0A3M7RH66_BRAPC</name>
<dbReference type="SUPFAM" id="SSF53098">
    <property type="entry name" value="Ribonuclease H-like"/>
    <property type="match status" value="1"/>
</dbReference>
<dbReference type="InterPro" id="IPR012337">
    <property type="entry name" value="RNaseH-like_sf"/>
</dbReference>
<dbReference type="GO" id="GO:0003676">
    <property type="term" value="F:nucleic acid binding"/>
    <property type="evidence" value="ECO:0007669"/>
    <property type="project" value="InterPro"/>
</dbReference>
<dbReference type="OrthoDB" id="10047222at2759"/>
<dbReference type="Proteomes" id="UP000276133">
    <property type="component" value="Unassembled WGS sequence"/>
</dbReference>
<reference evidence="1 2" key="1">
    <citation type="journal article" date="2018" name="Sci. Rep.">
        <title>Genomic signatures of local adaptation to the degree of environmental predictability in rotifers.</title>
        <authorList>
            <person name="Franch-Gras L."/>
            <person name="Hahn C."/>
            <person name="Garcia-Roger E.M."/>
            <person name="Carmona M.J."/>
            <person name="Serra M."/>
            <person name="Gomez A."/>
        </authorList>
    </citation>
    <scope>NUCLEOTIDE SEQUENCE [LARGE SCALE GENOMIC DNA]</scope>
    <source>
        <strain evidence="1">HYR1</strain>
    </source>
</reference>
<sequence>MSVSISTEQAVQEIESALRKAHLEAFEKFLKQYTEKEDSTSIIITQEKYGTIMKYLDNSMPNPDPNERFHYKKQQFNIQLTENGPKLYRQFKRRKQELNLPVAVQENFFDILYDLHSVQRGHVGIYKMEQQIYLRFYGIPRIVLINFIKFCPICNLKQVQVIQPRIKAIRSSDFISRIQIDLIDMRHKPCTRFGRIYSWISHGQGLVEQSNGTVERMLTAMMAQFNTNDWVSLLPKIMFNLNTQHSSSTNHMPYEIVFNCKPNLGNEKKFVETSYENDKEVENEIIVEQVVQPVVEQVAQPVVEQVVEPVEPTTKTRKLVSLNQEKAAKKMEEKHNKKRNKRTLEFDVGDKVRVLIPRIDRGGSDLPRLPGFISRKSGEFYEIVTEFGILNDCLRAGDLEMYHGPLNFDYKSIKSRLPLRKAAMLVNKRSKDLKEIEISCECNGMCSNNRCKCFKAEMKCNSHCHSKSCSGSCENKEN</sequence>
<dbReference type="STRING" id="10195.A0A3M7RH66"/>
<protein>
    <submittedName>
        <fullName evidence="1">KRAB-A domain-containing 2-like</fullName>
    </submittedName>
</protein>
<gene>
    <name evidence="1" type="ORF">BpHYR1_005446</name>
</gene>
<comment type="caution">
    <text evidence="1">The sequence shown here is derived from an EMBL/GenBank/DDBJ whole genome shotgun (WGS) entry which is preliminary data.</text>
</comment>
<dbReference type="AlphaFoldDB" id="A0A3M7RH66"/>
<organism evidence="1 2">
    <name type="scientific">Brachionus plicatilis</name>
    <name type="common">Marine rotifer</name>
    <name type="synonym">Brachionus muelleri</name>
    <dbReference type="NCBI Taxonomy" id="10195"/>
    <lineage>
        <taxon>Eukaryota</taxon>
        <taxon>Metazoa</taxon>
        <taxon>Spiralia</taxon>
        <taxon>Gnathifera</taxon>
        <taxon>Rotifera</taxon>
        <taxon>Eurotatoria</taxon>
        <taxon>Monogononta</taxon>
        <taxon>Pseudotrocha</taxon>
        <taxon>Ploima</taxon>
        <taxon>Brachionidae</taxon>
        <taxon>Brachionus</taxon>
    </lineage>
</organism>
<proteinExistence type="predicted"/>
<accession>A0A3M7RH66</accession>
<evidence type="ECO:0000313" key="2">
    <source>
        <dbReference type="Proteomes" id="UP000276133"/>
    </source>
</evidence>
<dbReference type="InterPro" id="IPR036397">
    <property type="entry name" value="RNaseH_sf"/>
</dbReference>
<keyword evidence="2" id="KW-1185">Reference proteome</keyword>
<dbReference type="EMBL" id="REGN01003379">
    <property type="protein sequence ID" value="RNA22913.1"/>
    <property type="molecule type" value="Genomic_DNA"/>
</dbReference>
<dbReference type="Gene3D" id="3.30.420.10">
    <property type="entry name" value="Ribonuclease H-like superfamily/Ribonuclease H"/>
    <property type="match status" value="1"/>
</dbReference>